<reference evidence="2 3" key="1">
    <citation type="journal article" date="2019" name="Int. J. Syst. Evol. Microbiol.">
        <title>The Global Catalogue of Microorganisms (GCM) 10K type strain sequencing project: providing services to taxonomists for standard genome sequencing and annotation.</title>
        <authorList>
            <consortium name="The Broad Institute Genomics Platform"/>
            <consortium name="The Broad Institute Genome Sequencing Center for Infectious Disease"/>
            <person name="Wu L."/>
            <person name="Ma J."/>
        </authorList>
    </citation>
    <scope>NUCLEOTIDE SEQUENCE [LARGE SCALE GENOMIC DNA]</scope>
    <source>
        <strain evidence="2 3">JCM 9383</strain>
    </source>
</reference>
<keyword evidence="3" id="KW-1185">Reference proteome</keyword>
<proteinExistence type="predicted"/>
<accession>A0ABN3V6Y9</accession>
<gene>
    <name evidence="2" type="ORF">GCM10010470_12880</name>
</gene>
<feature type="signal peptide" evidence="1">
    <location>
        <begin position="1"/>
        <end position="27"/>
    </location>
</feature>
<name>A0ABN3V6Y9_9PSEU</name>
<sequence length="107" mass="11713">MSARCVIGRAAAVGTALVMAFSTPATAAAAQGTFWVNNVPILMEPLDYACYPVDWAKNNQLRNETNRRAHVYNRRGCAERDLVLVLDLNQAQSLPYSADGSVKFIPK</sequence>
<evidence type="ECO:0000256" key="1">
    <source>
        <dbReference type="SAM" id="SignalP"/>
    </source>
</evidence>
<dbReference type="Proteomes" id="UP001500979">
    <property type="component" value="Unassembled WGS sequence"/>
</dbReference>
<evidence type="ECO:0000313" key="3">
    <source>
        <dbReference type="Proteomes" id="UP001500979"/>
    </source>
</evidence>
<protein>
    <submittedName>
        <fullName evidence="2">Uncharacterized protein</fullName>
    </submittedName>
</protein>
<dbReference type="EMBL" id="BAAAUX010000006">
    <property type="protein sequence ID" value="GAA2780524.1"/>
    <property type="molecule type" value="Genomic_DNA"/>
</dbReference>
<organism evidence="2 3">
    <name type="scientific">Saccharopolyspora taberi</name>
    <dbReference type="NCBI Taxonomy" id="60895"/>
    <lineage>
        <taxon>Bacteria</taxon>
        <taxon>Bacillati</taxon>
        <taxon>Actinomycetota</taxon>
        <taxon>Actinomycetes</taxon>
        <taxon>Pseudonocardiales</taxon>
        <taxon>Pseudonocardiaceae</taxon>
        <taxon>Saccharopolyspora</taxon>
    </lineage>
</organism>
<keyword evidence="1" id="KW-0732">Signal</keyword>
<comment type="caution">
    <text evidence="2">The sequence shown here is derived from an EMBL/GenBank/DDBJ whole genome shotgun (WGS) entry which is preliminary data.</text>
</comment>
<dbReference type="RefSeq" id="WP_344678492.1">
    <property type="nucleotide sequence ID" value="NZ_BAAAUX010000006.1"/>
</dbReference>
<feature type="chain" id="PRO_5047201002" evidence="1">
    <location>
        <begin position="28"/>
        <end position="107"/>
    </location>
</feature>
<evidence type="ECO:0000313" key="2">
    <source>
        <dbReference type="EMBL" id="GAA2780524.1"/>
    </source>
</evidence>